<keyword evidence="15" id="KW-0540">Nuclease</keyword>
<dbReference type="EMBL" id="JAGVWE010000005">
    <property type="protein sequence ID" value="MBS3063485.1"/>
    <property type="molecule type" value="Genomic_DNA"/>
</dbReference>
<dbReference type="InterPro" id="IPR004035">
    <property type="entry name" value="Endouclease-III_FeS-bd_BS"/>
</dbReference>
<dbReference type="Proteomes" id="UP000678237">
    <property type="component" value="Unassembled WGS sequence"/>
</dbReference>
<dbReference type="Gene3D" id="1.10.340.30">
    <property type="entry name" value="Hypothetical protein, domain 2"/>
    <property type="match status" value="1"/>
</dbReference>
<reference evidence="15" key="2">
    <citation type="submission" date="2021-05" db="EMBL/GenBank/DDBJ databases">
        <title>Protein family content uncovers lineage relationships and bacterial pathway maintenance mechanisms in DPANN archaea.</title>
        <authorList>
            <person name="Castelle C.J."/>
            <person name="Meheust R."/>
            <person name="Jaffe A.L."/>
            <person name="Seitz K."/>
            <person name="Gong X."/>
            <person name="Baker B.J."/>
            <person name="Banfield J.F."/>
        </authorList>
    </citation>
    <scope>NUCLEOTIDE SEQUENCE</scope>
    <source>
        <strain evidence="15">RIFCSPLOWO2_01_FULL_58_19</strain>
    </source>
</reference>
<dbReference type="GO" id="GO:0051539">
    <property type="term" value="F:4 iron, 4 sulfur cluster binding"/>
    <property type="evidence" value="ECO:0007669"/>
    <property type="project" value="UniProtKB-UniRule"/>
</dbReference>
<evidence type="ECO:0000256" key="4">
    <source>
        <dbReference type="ARBA" id="ARBA00022763"/>
    </source>
</evidence>
<name>A0A8T4LJU9_9ARCH</name>
<comment type="catalytic activity">
    <reaction evidence="12">
        <text>Hydrolyzes mismatched double-stranded DNA and polynucleotides, releasing free thymine.</text>
        <dbReference type="EC" id="3.2.2.29"/>
    </reaction>
</comment>
<dbReference type="FunFam" id="1.10.1670.10:FF:000001">
    <property type="entry name" value="Endonuclease III"/>
    <property type="match status" value="1"/>
</dbReference>
<reference evidence="15" key="1">
    <citation type="submission" date="2021-03" db="EMBL/GenBank/DDBJ databases">
        <authorList>
            <person name="Jaffe A."/>
        </authorList>
    </citation>
    <scope>NUCLEOTIDE SEQUENCE</scope>
    <source>
        <strain evidence="15">RIFCSPLOWO2_01_FULL_58_19</strain>
    </source>
</reference>
<evidence type="ECO:0000256" key="9">
    <source>
        <dbReference type="ARBA" id="ARBA00023204"/>
    </source>
</evidence>
<keyword evidence="7 13" id="KW-0411">Iron-sulfur</keyword>
<dbReference type="GO" id="GO:0046872">
    <property type="term" value="F:metal ion binding"/>
    <property type="evidence" value="ECO:0007669"/>
    <property type="project" value="UniProtKB-KW"/>
</dbReference>
<dbReference type="NCBIfam" id="TIGR01083">
    <property type="entry name" value="nth"/>
    <property type="match status" value="1"/>
</dbReference>
<dbReference type="InterPro" id="IPR005759">
    <property type="entry name" value="Nth"/>
</dbReference>
<evidence type="ECO:0000256" key="10">
    <source>
        <dbReference type="ARBA" id="ARBA00023239"/>
    </source>
</evidence>
<dbReference type="InterPro" id="IPR023170">
    <property type="entry name" value="HhH_base_excis_C"/>
</dbReference>
<dbReference type="PIRSF" id="PIRSF001435">
    <property type="entry name" value="Nth"/>
    <property type="match status" value="1"/>
</dbReference>
<dbReference type="PROSITE" id="PS00764">
    <property type="entry name" value="ENDONUCLEASE_III_1"/>
    <property type="match status" value="1"/>
</dbReference>
<evidence type="ECO:0000313" key="15">
    <source>
        <dbReference type="EMBL" id="MBS3063485.1"/>
    </source>
</evidence>
<dbReference type="FunFam" id="1.10.340.30:FF:000001">
    <property type="entry name" value="Endonuclease III"/>
    <property type="match status" value="1"/>
</dbReference>
<keyword evidence="3 13" id="KW-0479">Metal-binding</keyword>
<dbReference type="SMART" id="SM00525">
    <property type="entry name" value="FES"/>
    <property type="match status" value="1"/>
</dbReference>
<evidence type="ECO:0000256" key="6">
    <source>
        <dbReference type="ARBA" id="ARBA00023004"/>
    </source>
</evidence>
<evidence type="ECO:0000256" key="12">
    <source>
        <dbReference type="ARBA" id="ARBA00052915"/>
    </source>
</evidence>
<feature type="binding site" evidence="13">
    <location>
        <position position="199"/>
    </location>
    <ligand>
        <name>[4Fe-4S] cluster</name>
        <dbReference type="ChEBI" id="CHEBI:49883"/>
    </ligand>
</feature>
<dbReference type="Pfam" id="PF00730">
    <property type="entry name" value="HhH-GPD"/>
    <property type="match status" value="1"/>
</dbReference>
<evidence type="ECO:0000313" key="16">
    <source>
        <dbReference type="Proteomes" id="UP000678237"/>
    </source>
</evidence>
<evidence type="ECO:0000256" key="7">
    <source>
        <dbReference type="ARBA" id="ARBA00023014"/>
    </source>
</evidence>
<dbReference type="GO" id="GO:0003677">
    <property type="term" value="F:DNA binding"/>
    <property type="evidence" value="ECO:0007669"/>
    <property type="project" value="UniProtKB-UniRule"/>
</dbReference>
<dbReference type="AlphaFoldDB" id="A0A8T4LJU9"/>
<feature type="binding site" evidence="13">
    <location>
        <position position="192"/>
    </location>
    <ligand>
        <name>[4Fe-4S] cluster</name>
        <dbReference type="ChEBI" id="CHEBI:49883"/>
    </ligand>
</feature>
<feature type="binding site" evidence="13">
    <location>
        <position position="202"/>
    </location>
    <ligand>
        <name>[4Fe-4S] cluster</name>
        <dbReference type="ChEBI" id="CHEBI:49883"/>
    </ligand>
</feature>
<dbReference type="PANTHER" id="PTHR10359:SF18">
    <property type="entry name" value="ENDONUCLEASE III"/>
    <property type="match status" value="1"/>
</dbReference>
<dbReference type="HAMAP" id="MF_00942">
    <property type="entry name" value="Nth"/>
    <property type="match status" value="1"/>
</dbReference>
<evidence type="ECO:0000256" key="3">
    <source>
        <dbReference type="ARBA" id="ARBA00022723"/>
    </source>
</evidence>
<comment type="cofactor">
    <cofactor evidence="13">
        <name>[4Fe-4S] cluster</name>
        <dbReference type="ChEBI" id="CHEBI:49883"/>
    </cofactor>
    <text evidence="13">Binds 1 [4Fe-4S] cluster.</text>
</comment>
<keyword evidence="8 13" id="KW-0238">DNA-binding</keyword>
<evidence type="ECO:0000256" key="5">
    <source>
        <dbReference type="ARBA" id="ARBA00022801"/>
    </source>
</evidence>
<dbReference type="SMART" id="SM00478">
    <property type="entry name" value="ENDO3c"/>
    <property type="match status" value="1"/>
</dbReference>
<protein>
    <recommendedName>
        <fullName evidence="13">Endonuclease III</fullName>
        <ecNumber evidence="13">4.2.99.18</ecNumber>
    </recommendedName>
    <alternativeName>
        <fullName evidence="13">DNA-(apurinic or apyrimidinic site) lyase</fullName>
    </alternativeName>
</protein>
<dbReference type="Gene3D" id="1.10.1670.10">
    <property type="entry name" value="Helix-hairpin-Helix base-excision DNA repair enzymes (C-terminal)"/>
    <property type="match status" value="1"/>
</dbReference>
<comment type="caution">
    <text evidence="15">The sequence shown here is derived from an EMBL/GenBank/DDBJ whole genome shotgun (WGS) entry which is preliminary data.</text>
</comment>
<dbReference type="GO" id="GO:0141016">
    <property type="term" value="F:G/T mismatch-specific thymine-DNA glycosylase activity"/>
    <property type="evidence" value="ECO:0007669"/>
    <property type="project" value="UniProtKB-EC"/>
</dbReference>
<evidence type="ECO:0000259" key="14">
    <source>
        <dbReference type="SMART" id="SM00478"/>
    </source>
</evidence>
<comment type="catalytic activity">
    <reaction evidence="13">
        <text>2'-deoxyribonucleotide-(2'-deoxyribose 5'-phosphate)-2'-deoxyribonucleotide-DNA = a 3'-end 2'-deoxyribonucleotide-(2,3-dehydro-2,3-deoxyribose 5'-phosphate)-DNA + a 5'-end 5'-phospho-2'-deoxyribonucleoside-DNA + H(+)</text>
        <dbReference type="Rhea" id="RHEA:66592"/>
        <dbReference type="Rhea" id="RHEA-COMP:13180"/>
        <dbReference type="Rhea" id="RHEA-COMP:16897"/>
        <dbReference type="Rhea" id="RHEA-COMP:17067"/>
        <dbReference type="ChEBI" id="CHEBI:15378"/>
        <dbReference type="ChEBI" id="CHEBI:136412"/>
        <dbReference type="ChEBI" id="CHEBI:157695"/>
        <dbReference type="ChEBI" id="CHEBI:167181"/>
        <dbReference type="EC" id="4.2.99.18"/>
    </reaction>
</comment>
<dbReference type="Pfam" id="PF10576">
    <property type="entry name" value="EndIII_4Fe-2S"/>
    <property type="match status" value="1"/>
</dbReference>
<evidence type="ECO:0000256" key="8">
    <source>
        <dbReference type="ARBA" id="ARBA00023125"/>
    </source>
</evidence>
<dbReference type="PROSITE" id="PS01155">
    <property type="entry name" value="ENDONUCLEASE_III_2"/>
    <property type="match status" value="1"/>
</dbReference>
<dbReference type="SUPFAM" id="SSF48150">
    <property type="entry name" value="DNA-glycosylase"/>
    <property type="match status" value="1"/>
</dbReference>
<dbReference type="GO" id="GO:0140078">
    <property type="term" value="F:class I DNA-(apurinic or apyrimidinic site) endonuclease activity"/>
    <property type="evidence" value="ECO:0007669"/>
    <property type="project" value="UniProtKB-EC"/>
</dbReference>
<evidence type="ECO:0000256" key="13">
    <source>
        <dbReference type="HAMAP-Rule" id="MF_00942"/>
    </source>
</evidence>
<organism evidence="15 16">
    <name type="scientific">Candidatus Iainarchaeum sp</name>
    <dbReference type="NCBI Taxonomy" id="3101447"/>
    <lineage>
        <taxon>Archaea</taxon>
        <taxon>Candidatus Iainarchaeota</taxon>
        <taxon>Candidatus Iainarchaeia</taxon>
        <taxon>Candidatus Iainarchaeales</taxon>
        <taxon>Candidatus Iainarchaeaceae</taxon>
        <taxon>Candidatus Iainarchaeum</taxon>
    </lineage>
</organism>
<keyword evidence="15" id="KW-0255">Endonuclease</keyword>
<dbReference type="InterPro" id="IPR003265">
    <property type="entry name" value="HhH-GPD_domain"/>
</dbReference>
<dbReference type="PANTHER" id="PTHR10359">
    <property type="entry name" value="A/G-SPECIFIC ADENINE GLYCOSYLASE/ENDONUCLEASE III"/>
    <property type="match status" value="1"/>
</dbReference>
<evidence type="ECO:0000256" key="2">
    <source>
        <dbReference type="ARBA" id="ARBA00022485"/>
    </source>
</evidence>
<gene>
    <name evidence="13 15" type="primary">nth</name>
    <name evidence="15" type="ORF">J4203_06495</name>
</gene>
<evidence type="ECO:0000256" key="11">
    <source>
        <dbReference type="ARBA" id="ARBA00023295"/>
    </source>
</evidence>
<keyword evidence="2 13" id="KW-0004">4Fe-4S</keyword>
<dbReference type="CDD" id="cd00056">
    <property type="entry name" value="ENDO3c"/>
    <property type="match status" value="1"/>
</dbReference>
<keyword evidence="10 13" id="KW-0456">Lyase</keyword>
<comment type="function">
    <text evidence="13">DNA repair enzyme that has both DNA N-glycosylase activity and AP-lyase activity. The DNA N-glycosylase activity releases various damaged pyrimidines from DNA by cleaving the N-glycosidic bond, leaving an AP (apurinic/apyrimidinic) site. The AP-lyase activity cleaves the phosphodiester bond 3' to the AP site by a beta-elimination, leaving a 3'-terminal unsaturated sugar and a product with a terminal 5'-phosphate.</text>
</comment>
<keyword evidence="4 13" id="KW-0227">DNA damage</keyword>
<feature type="domain" description="HhH-GPD" evidence="14">
    <location>
        <begin position="42"/>
        <end position="190"/>
    </location>
</feature>
<comment type="similarity">
    <text evidence="1 13">Belongs to the Nth/MutY family.</text>
</comment>
<dbReference type="InterPro" id="IPR004036">
    <property type="entry name" value="Endonuclease-III-like_CS2"/>
</dbReference>
<accession>A0A8T4LJU9</accession>
<evidence type="ECO:0000256" key="1">
    <source>
        <dbReference type="ARBA" id="ARBA00008343"/>
    </source>
</evidence>
<keyword evidence="5 13" id="KW-0378">Hydrolase</keyword>
<proteinExistence type="inferred from homology"/>
<dbReference type="EC" id="4.2.99.18" evidence="13"/>
<dbReference type="InterPro" id="IPR011257">
    <property type="entry name" value="DNA_glycosylase"/>
</dbReference>
<keyword evidence="9 13" id="KW-0234">DNA repair</keyword>
<dbReference type="GO" id="GO:0006285">
    <property type="term" value="P:base-excision repair, AP site formation"/>
    <property type="evidence" value="ECO:0007669"/>
    <property type="project" value="TreeGrafter"/>
</dbReference>
<sequence length="217" mass="24276">MARLSPREAAAEAFKRLHKAYPDAKVELRHANPLELLVATMLSAQCTDARVNQVTPALFKKYGSAADYANADLKTLEREIHSTGFYKNKAKNIVNTCKIIVERHGGRVPESMAELTELPGVARKTANIVLASAFGIVDGIPVDTHVWRVSQRLGLTKFDDQDKIERALCALLPRGKWWPFSTLLIWHGRHTCMARKPACSRCPLNDFCPRVDVRVSE</sequence>
<keyword evidence="6 13" id="KW-0408">Iron</keyword>
<feature type="binding site" evidence="13">
    <location>
        <position position="208"/>
    </location>
    <ligand>
        <name>[4Fe-4S] cluster</name>
        <dbReference type="ChEBI" id="CHEBI:49883"/>
    </ligand>
</feature>
<dbReference type="InterPro" id="IPR003651">
    <property type="entry name" value="Endonuclease3_FeS-loop_motif"/>
</dbReference>
<keyword evidence="11 13" id="KW-0326">Glycosidase</keyword>